<evidence type="ECO:0000259" key="1">
    <source>
        <dbReference type="Pfam" id="PF07905"/>
    </source>
</evidence>
<gene>
    <name evidence="3" type="ORF">GCM10009755_11970</name>
</gene>
<evidence type="ECO:0008006" key="5">
    <source>
        <dbReference type="Google" id="ProtNLM"/>
    </source>
</evidence>
<proteinExistence type="predicted"/>
<dbReference type="Proteomes" id="UP001500755">
    <property type="component" value="Unassembled WGS sequence"/>
</dbReference>
<name>A0ABN2TBG6_9MICO</name>
<dbReference type="InterPro" id="IPR025736">
    <property type="entry name" value="PucR_C-HTH_dom"/>
</dbReference>
<feature type="domain" description="PucR C-terminal helix-turn-helix" evidence="2">
    <location>
        <begin position="509"/>
        <end position="565"/>
    </location>
</feature>
<organism evidence="3 4">
    <name type="scientific">Brevibacterium samyangense</name>
    <dbReference type="NCBI Taxonomy" id="366888"/>
    <lineage>
        <taxon>Bacteria</taxon>
        <taxon>Bacillati</taxon>
        <taxon>Actinomycetota</taxon>
        <taxon>Actinomycetes</taxon>
        <taxon>Micrococcales</taxon>
        <taxon>Brevibacteriaceae</taxon>
        <taxon>Brevibacterium</taxon>
    </lineage>
</organism>
<comment type="caution">
    <text evidence="3">The sequence shown here is derived from an EMBL/GenBank/DDBJ whole genome shotgun (WGS) entry which is preliminary data.</text>
</comment>
<feature type="domain" description="Purine catabolism PurC-like" evidence="1">
    <location>
        <begin position="25"/>
        <end position="124"/>
    </location>
</feature>
<sequence length="573" mass="59958">MQVRDLITDRLLRLTLATPSSGLSLGAEVAQAVVTESIDPGPYLEPHALVLTTGLALNFTDARIWDGYVERLVKARVSAIAFGTGTPHSDVPAGLLESARTHDLPVLEVPRDVPFLRLQQTVSTVLEHERFEITRLAWTIAEECTRMASAGDDLLEIIDYITRRSGLVVAICDDAGGVFLRSTGTGSDAAVETRTGSVSRGSADGFSGGLQVERRQVPLGLPLAVGREETWSLAVEVAVDVAGSIAGEGAGDRAGGASAGRPGSAGSIRWNEAAEKGRVVITNPEEARTLLSPAAAVIGMVLTRSLTSRMWRSDAADRLAAALERLDRGAVDEVAKAAAAFGIRSADGVVVMDLRARSRVRMHLVARRLVSALGAEHVVVPMESATRLRMLVAPRVLVDERVPEEGKPRIEATVADVVRGDVGDRLSMSAPATSWAEVVVACARLTVVGGAGGGARGGAAGAAASAGGVQVLESMVLGDVVEALPIVMREVVAQEVLGPVLSSPDSAALVASLRAIVETSSVAAAAVRMGAHRNTIRMHRDRIEQLLGLNLNDGADRALCLVAMEVVGREGSR</sequence>
<protein>
    <recommendedName>
        <fullName evidence="5">PucR family transcriptional regulator</fullName>
    </recommendedName>
</protein>
<dbReference type="Pfam" id="PF13556">
    <property type="entry name" value="HTH_30"/>
    <property type="match status" value="1"/>
</dbReference>
<reference evidence="3 4" key="1">
    <citation type="journal article" date="2019" name="Int. J. Syst. Evol. Microbiol.">
        <title>The Global Catalogue of Microorganisms (GCM) 10K type strain sequencing project: providing services to taxonomists for standard genome sequencing and annotation.</title>
        <authorList>
            <consortium name="The Broad Institute Genomics Platform"/>
            <consortium name="The Broad Institute Genome Sequencing Center for Infectious Disease"/>
            <person name="Wu L."/>
            <person name="Ma J."/>
        </authorList>
    </citation>
    <scope>NUCLEOTIDE SEQUENCE [LARGE SCALE GENOMIC DNA]</scope>
    <source>
        <strain evidence="3 4">JCM 14546</strain>
    </source>
</reference>
<evidence type="ECO:0000313" key="4">
    <source>
        <dbReference type="Proteomes" id="UP001500755"/>
    </source>
</evidence>
<dbReference type="InterPro" id="IPR042070">
    <property type="entry name" value="PucR_C-HTH_sf"/>
</dbReference>
<evidence type="ECO:0000313" key="3">
    <source>
        <dbReference type="EMBL" id="GAA2004233.1"/>
    </source>
</evidence>
<dbReference type="Gene3D" id="1.10.10.2840">
    <property type="entry name" value="PucR C-terminal helix-turn-helix domain"/>
    <property type="match status" value="1"/>
</dbReference>
<dbReference type="InterPro" id="IPR012914">
    <property type="entry name" value="PucR_dom"/>
</dbReference>
<accession>A0ABN2TBG6</accession>
<dbReference type="EMBL" id="BAAANO010000010">
    <property type="protein sequence ID" value="GAA2004233.1"/>
    <property type="molecule type" value="Genomic_DNA"/>
</dbReference>
<keyword evidence="4" id="KW-1185">Reference proteome</keyword>
<dbReference type="Pfam" id="PF07905">
    <property type="entry name" value="PucR"/>
    <property type="match status" value="1"/>
</dbReference>
<evidence type="ECO:0000259" key="2">
    <source>
        <dbReference type="Pfam" id="PF13556"/>
    </source>
</evidence>
<dbReference type="RefSeq" id="WP_344307883.1">
    <property type="nucleotide sequence ID" value="NZ_BAAANO010000010.1"/>
</dbReference>